<reference evidence="2" key="1">
    <citation type="submission" date="2023-03" db="EMBL/GenBank/DDBJ databases">
        <title>Actinorhabdospora filicis NBRC 111898.</title>
        <authorList>
            <person name="Ichikawa N."/>
            <person name="Sato H."/>
            <person name="Tonouchi N."/>
        </authorList>
    </citation>
    <scope>NUCLEOTIDE SEQUENCE</scope>
    <source>
        <strain evidence="2">NBRC 111898</strain>
    </source>
</reference>
<dbReference type="Gene3D" id="3.10.180.10">
    <property type="entry name" value="2,3-Dihydroxybiphenyl 1,2-Dioxygenase, domain 1"/>
    <property type="match status" value="1"/>
</dbReference>
<dbReference type="Pfam" id="PF18029">
    <property type="entry name" value="Glyoxalase_6"/>
    <property type="match status" value="1"/>
</dbReference>
<gene>
    <name evidence="2" type="ORF">Afil01_65270</name>
</gene>
<dbReference type="InterPro" id="IPR041581">
    <property type="entry name" value="Glyoxalase_6"/>
</dbReference>
<dbReference type="SUPFAM" id="SSF54593">
    <property type="entry name" value="Glyoxalase/Bleomycin resistance protein/Dihydroxybiphenyl dioxygenase"/>
    <property type="match status" value="1"/>
</dbReference>
<comment type="caution">
    <text evidence="2">The sequence shown here is derived from an EMBL/GenBank/DDBJ whole genome shotgun (WGS) entry which is preliminary data.</text>
</comment>
<dbReference type="EMBL" id="BSTX01000007">
    <property type="protein sequence ID" value="GLZ81720.1"/>
    <property type="molecule type" value="Genomic_DNA"/>
</dbReference>
<dbReference type="InterPro" id="IPR029068">
    <property type="entry name" value="Glyas_Bleomycin-R_OHBP_Dase"/>
</dbReference>
<keyword evidence="3" id="KW-1185">Reference proteome</keyword>
<accession>A0A9W6STL6</accession>
<evidence type="ECO:0000313" key="3">
    <source>
        <dbReference type="Proteomes" id="UP001165079"/>
    </source>
</evidence>
<protein>
    <submittedName>
        <fullName evidence="2">Glyoxalase</fullName>
    </submittedName>
</protein>
<dbReference type="PANTHER" id="PTHR35908">
    <property type="entry name" value="HYPOTHETICAL FUSION PROTEIN"/>
    <property type="match status" value="1"/>
</dbReference>
<feature type="domain" description="Glyoxalase-like" evidence="1">
    <location>
        <begin position="22"/>
        <end position="130"/>
    </location>
</feature>
<sequence length="137" mass="15074">MRGRPNHPDGTPREKRHDYWGVVLEAPEPLVVGRFYAGLLGWGLVKENPEHVILAPPDGVAYLAVQRGDVAPVWPAEEGRQRITSHLDFEVADLDAAVAHAIELGGRLAESQPQEDVRVILDPAGHPFCLYVDKSVD</sequence>
<evidence type="ECO:0000259" key="1">
    <source>
        <dbReference type="Pfam" id="PF18029"/>
    </source>
</evidence>
<evidence type="ECO:0000313" key="2">
    <source>
        <dbReference type="EMBL" id="GLZ81720.1"/>
    </source>
</evidence>
<dbReference type="AlphaFoldDB" id="A0A9W6STL6"/>
<proteinExistence type="predicted"/>
<dbReference type="RefSeq" id="WP_285667273.1">
    <property type="nucleotide sequence ID" value="NZ_BSTX01000007.1"/>
</dbReference>
<name>A0A9W6STL6_9ACTN</name>
<dbReference type="PANTHER" id="PTHR35908:SF1">
    <property type="entry name" value="CONSERVED PROTEIN"/>
    <property type="match status" value="1"/>
</dbReference>
<dbReference type="Proteomes" id="UP001165079">
    <property type="component" value="Unassembled WGS sequence"/>
</dbReference>
<organism evidence="2 3">
    <name type="scientific">Actinorhabdospora filicis</name>
    <dbReference type="NCBI Taxonomy" id="1785913"/>
    <lineage>
        <taxon>Bacteria</taxon>
        <taxon>Bacillati</taxon>
        <taxon>Actinomycetota</taxon>
        <taxon>Actinomycetes</taxon>
        <taxon>Micromonosporales</taxon>
        <taxon>Micromonosporaceae</taxon>
        <taxon>Actinorhabdospora</taxon>
    </lineage>
</organism>